<gene>
    <name evidence="1" type="ORF">GCM10008111_32160</name>
</gene>
<name>A0ABQ2WV56_9ALTE</name>
<keyword evidence="2" id="KW-1185">Reference proteome</keyword>
<dbReference type="RefSeq" id="WP_189484262.1">
    <property type="nucleotide sequence ID" value="NZ_BMYR01000025.1"/>
</dbReference>
<accession>A0ABQ2WV56</accession>
<protein>
    <recommendedName>
        <fullName evidence="3">Restriction endonuclease type IV Mrr domain-containing protein</fullName>
    </recommendedName>
</protein>
<organism evidence="1 2">
    <name type="scientific">Alishewanella tabrizica</name>
    <dbReference type="NCBI Taxonomy" id="671278"/>
    <lineage>
        <taxon>Bacteria</taxon>
        <taxon>Pseudomonadati</taxon>
        <taxon>Pseudomonadota</taxon>
        <taxon>Gammaproteobacteria</taxon>
        <taxon>Alteromonadales</taxon>
        <taxon>Alteromonadaceae</taxon>
        <taxon>Alishewanella</taxon>
    </lineage>
</organism>
<dbReference type="Proteomes" id="UP000634667">
    <property type="component" value="Unassembled WGS sequence"/>
</dbReference>
<dbReference type="EMBL" id="BMYR01000025">
    <property type="protein sequence ID" value="GGW73883.1"/>
    <property type="molecule type" value="Genomic_DNA"/>
</dbReference>
<comment type="caution">
    <text evidence="1">The sequence shown here is derived from an EMBL/GenBank/DDBJ whole genome shotgun (WGS) entry which is preliminary data.</text>
</comment>
<reference evidence="2" key="1">
    <citation type="journal article" date="2019" name="Int. J. Syst. Evol. Microbiol.">
        <title>The Global Catalogue of Microorganisms (GCM) 10K type strain sequencing project: providing services to taxonomists for standard genome sequencing and annotation.</title>
        <authorList>
            <consortium name="The Broad Institute Genomics Platform"/>
            <consortium name="The Broad Institute Genome Sequencing Center for Infectious Disease"/>
            <person name="Wu L."/>
            <person name="Ma J."/>
        </authorList>
    </citation>
    <scope>NUCLEOTIDE SEQUENCE [LARGE SCALE GENOMIC DNA]</scope>
    <source>
        <strain evidence="2">KCTC 23723</strain>
    </source>
</reference>
<proteinExistence type="predicted"/>
<evidence type="ECO:0008006" key="3">
    <source>
        <dbReference type="Google" id="ProtNLM"/>
    </source>
</evidence>
<evidence type="ECO:0000313" key="1">
    <source>
        <dbReference type="EMBL" id="GGW73883.1"/>
    </source>
</evidence>
<evidence type="ECO:0000313" key="2">
    <source>
        <dbReference type="Proteomes" id="UP000634667"/>
    </source>
</evidence>
<sequence length="316" mass="37047">MPAFPNAVLPKPKDWNEFEEICLSAAKSRWGNPNFTRFGRQGQQQNGVDICGYDIYGRLIGVQCKNTLGTLTEKIVEDEISNAESFTPTLLELNIATSASSDVNLQRHVMELSKQRVASGKFGVAILFWSDIEQDLSKNRNELARFYPQFFNNSASSTAPTDSLRDRDINRVQELLEYIDVESTGYYLEMAPKYVAMKFIEHEEPIQRVISSPVFMLYDKELEEKLYSWLQKWFEMTGQIRFAPYNYMDHRDELSFIMPMDFFRTPEENQIYERLQVMRQEFLSLQNAFCHFIHEKYPEIDLKKTSLKARRFHSDI</sequence>